<evidence type="ECO:0000313" key="4">
    <source>
        <dbReference type="EMBL" id="RDX98779.1"/>
    </source>
</evidence>
<dbReference type="GO" id="GO:0008180">
    <property type="term" value="C:COP9 signalosome"/>
    <property type="evidence" value="ECO:0007669"/>
    <property type="project" value="UniProtKB-KW"/>
</dbReference>
<keyword evidence="2" id="KW-0736">Signalosome</keyword>
<evidence type="ECO:0000313" key="5">
    <source>
        <dbReference type="Proteomes" id="UP000257109"/>
    </source>
</evidence>
<dbReference type="PANTHER" id="PTHR15350:SF5">
    <property type="entry name" value="COP9 SIGNALOSOME COMPLEX SUBUNIT 7"/>
    <property type="match status" value="1"/>
</dbReference>
<reference evidence="4" key="1">
    <citation type="submission" date="2018-05" db="EMBL/GenBank/DDBJ databases">
        <title>Draft genome of Mucuna pruriens seed.</title>
        <authorList>
            <person name="Nnadi N.E."/>
            <person name="Vos R."/>
            <person name="Hasami M.H."/>
            <person name="Devisetty U.K."/>
            <person name="Aguiy J.C."/>
        </authorList>
    </citation>
    <scope>NUCLEOTIDE SEQUENCE [LARGE SCALE GENOMIC DNA]</scope>
    <source>
        <strain evidence="4">JCA_2017</strain>
    </source>
</reference>
<dbReference type="SMART" id="SM00088">
    <property type="entry name" value="PINT"/>
    <property type="match status" value="1"/>
</dbReference>
<dbReference type="Pfam" id="PF01399">
    <property type="entry name" value="PCI"/>
    <property type="match status" value="1"/>
</dbReference>
<dbReference type="STRING" id="157652.A0A371H7L3"/>
<protein>
    <submittedName>
        <fullName evidence="4">COP9 signalosome complex subunit 7</fullName>
    </submittedName>
</protein>
<proteinExistence type="inferred from homology"/>
<dbReference type="InterPro" id="IPR000717">
    <property type="entry name" value="PCI_dom"/>
</dbReference>
<evidence type="ECO:0000259" key="3">
    <source>
        <dbReference type="PROSITE" id="PS50250"/>
    </source>
</evidence>
<dbReference type="PROSITE" id="PS50250">
    <property type="entry name" value="PCI"/>
    <property type="match status" value="1"/>
</dbReference>
<sequence length="204" mass="23457">MEMEQKQSELIEHFVKQASAASDANAIVSVIVQASSHPNLFAFYDILSLPNLLQLEATENSVYLDMLRLFAHGTWSDYKSKADHLPQLIPDQIVKLKQLTVLTLVKTNKVLPYDRLMQELDVTNIRELEDFLIDECVYVGIIRGKLNQLRRCFEVQFAACRDMRPTQLGKSIKWADATSEIVKKHRKDVEEKVQELKKSVRKLA</sequence>
<comment type="similarity">
    <text evidence="1">Belongs to the CSN7/EIF3M family. CSN7 subfamily.</text>
</comment>
<feature type="domain" description="PCI" evidence="3">
    <location>
        <begin position="1"/>
        <end position="160"/>
    </location>
</feature>
<dbReference type="OrthoDB" id="10265275at2759"/>
<evidence type="ECO:0000256" key="1">
    <source>
        <dbReference type="ARBA" id="ARBA00008482"/>
    </source>
</evidence>
<accession>A0A371H7L3</accession>
<dbReference type="Proteomes" id="UP000257109">
    <property type="component" value="Unassembled WGS sequence"/>
</dbReference>
<dbReference type="InterPro" id="IPR045237">
    <property type="entry name" value="COPS7/eIF3m"/>
</dbReference>
<organism evidence="4 5">
    <name type="scientific">Mucuna pruriens</name>
    <name type="common">Velvet bean</name>
    <name type="synonym">Dolichos pruriens</name>
    <dbReference type="NCBI Taxonomy" id="157652"/>
    <lineage>
        <taxon>Eukaryota</taxon>
        <taxon>Viridiplantae</taxon>
        <taxon>Streptophyta</taxon>
        <taxon>Embryophyta</taxon>
        <taxon>Tracheophyta</taxon>
        <taxon>Spermatophyta</taxon>
        <taxon>Magnoliopsida</taxon>
        <taxon>eudicotyledons</taxon>
        <taxon>Gunneridae</taxon>
        <taxon>Pentapetalae</taxon>
        <taxon>rosids</taxon>
        <taxon>fabids</taxon>
        <taxon>Fabales</taxon>
        <taxon>Fabaceae</taxon>
        <taxon>Papilionoideae</taxon>
        <taxon>50 kb inversion clade</taxon>
        <taxon>NPAAA clade</taxon>
        <taxon>indigoferoid/millettioid clade</taxon>
        <taxon>Phaseoleae</taxon>
        <taxon>Mucuna</taxon>
    </lineage>
</organism>
<dbReference type="EMBL" id="QJKJ01003376">
    <property type="protein sequence ID" value="RDX98779.1"/>
    <property type="molecule type" value="Genomic_DNA"/>
</dbReference>
<comment type="caution">
    <text evidence="4">The sequence shown here is derived from an EMBL/GenBank/DDBJ whole genome shotgun (WGS) entry which is preliminary data.</text>
</comment>
<dbReference type="AlphaFoldDB" id="A0A371H7L3"/>
<feature type="non-terminal residue" evidence="4">
    <location>
        <position position="1"/>
    </location>
</feature>
<evidence type="ECO:0000256" key="2">
    <source>
        <dbReference type="ARBA" id="ARBA00022790"/>
    </source>
</evidence>
<keyword evidence="5" id="KW-1185">Reference proteome</keyword>
<name>A0A371H7L3_MUCPR</name>
<dbReference type="PANTHER" id="PTHR15350">
    <property type="entry name" value="COP9 SIGNALOSOME COMPLEX SUBUNIT 7/DENDRITIC CELL PROTEIN GA17"/>
    <property type="match status" value="1"/>
</dbReference>
<dbReference type="Pfam" id="PF22061">
    <property type="entry name" value="CSN7_HB_subdom"/>
    <property type="match status" value="1"/>
</dbReference>
<gene>
    <name evidence="4" type="primary">CSN7</name>
    <name evidence="4" type="ORF">CR513_18255</name>
</gene>